<dbReference type="PANTHER" id="PTHR30307">
    <property type="entry name" value="S-ADENOSYLMETHIONINE:TRNA RIBOSYLTRANSFERASE-ISOMERASE"/>
    <property type="match status" value="1"/>
</dbReference>
<organism evidence="5 6">
    <name type="scientific">Hallella colorans</name>
    <dbReference type="NCBI Taxonomy" id="1703337"/>
    <lineage>
        <taxon>Bacteria</taxon>
        <taxon>Pseudomonadati</taxon>
        <taxon>Bacteroidota</taxon>
        <taxon>Bacteroidia</taxon>
        <taxon>Bacteroidales</taxon>
        <taxon>Prevotellaceae</taxon>
        <taxon>Hallella</taxon>
    </lineage>
</organism>
<evidence type="ECO:0000256" key="1">
    <source>
        <dbReference type="ARBA" id="ARBA00022490"/>
    </source>
</evidence>
<dbReference type="EMBL" id="QENY01000015">
    <property type="protein sequence ID" value="PVX51698.1"/>
    <property type="molecule type" value="Genomic_DNA"/>
</dbReference>
<dbReference type="SUPFAM" id="SSF111337">
    <property type="entry name" value="QueA-like"/>
    <property type="match status" value="1"/>
</dbReference>
<evidence type="ECO:0000313" key="5">
    <source>
        <dbReference type="EMBL" id="PVX51698.1"/>
    </source>
</evidence>
<dbReference type="GO" id="GO:0051075">
    <property type="term" value="F:S-adenosylmethionine:tRNA ribosyltransferase-isomerase activity"/>
    <property type="evidence" value="ECO:0007669"/>
    <property type="project" value="TreeGrafter"/>
</dbReference>
<dbReference type="PANTHER" id="PTHR30307:SF0">
    <property type="entry name" value="S-ADENOSYLMETHIONINE:TRNA RIBOSYLTRANSFERASE-ISOMERASE"/>
    <property type="match status" value="1"/>
</dbReference>
<dbReference type="NCBIfam" id="TIGR00113">
    <property type="entry name" value="queA"/>
    <property type="match status" value="1"/>
</dbReference>
<protein>
    <submittedName>
        <fullName evidence="5">S-adenosylmethionine:tRNA ribosyltransferase-isomerase</fullName>
    </submittedName>
</protein>
<proteinExistence type="predicted"/>
<dbReference type="RefSeq" id="WP_116616904.1">
    <property type="nucleotide sequence ID" value="NZ_CAMPWS010000001.1"/>
</dbReference>
<keyword evidence="2 5" id="KW-0808">Transferase</keyword>
<dbReference type="Proteomes" id="UP000245870">
    <property type="component" value="Unassembled WGS sequence"/>
</dbReference>
<dbReference type="InterPro" id="IPR036100">
    <property type="entry name" value="QueA_sf"/>
</dbReference>
<dbReference type="AlphaFoldDB" id="A0A2U0U4R2"/>
<dbReference type="InterPro" id="IPR003699">
    <property type="entry name" value="QueA"/>
</dbReference>
<dbReference type="Gene3D" id="2.40.10.240">
    <property type="entry name" value="QueA-like"/>
    <property type="match status" value="1"/>
</dbReference>
<evidence type="ECO:0000256" key="2">
    <source>
        <dbReference type="ARBA" id="ARBA00022679"/>
    </source>
</evidence>
<accession>A0A2U0U4R2</accession>
<keyword evidence="4" id="KW-0671">Queuosine biosynthesis</keyword>
<dbReference type="OrthoDB" id="9805933at2"/>
<gene>
    <name evidence="5" type="ORF">C7379_11550</name>
</gene>
<comment type="caution">
    <text evidence="5">The sequence shown here is derived from an EMBL/GenBank/DDBJ whole genome shotgun (WGS) entry which is preliminary data.</text>
</comment>
<keyword evidence="3" id="KW-0949">S-adenosyl-L-methionine</keyword>
<keyword evidence="6" id="KW-1185">Reference proteome</keyword>
<dbReference type="Pfam" id="PF02547">
    <property type="entry name" value="Queuosine_synth"/>
    <property type="match status" value="1"/>
</dbReference>
<dbReference type="InterPro" id="IPR042119">
    <property type="entry name" value="QueA_dom2"/>
</dbReference>
<dbReference type="Gene3D" id="3.40.1780.10">
    <property type="entry name" value="QueA-like"/>
    <property type="match status" value="1"/>
</dbReference>
<dbReference type="FunFam" id="2.40.10.240:FF:000002">
    <property type="entry name" value="S-adenosylmethionine:tRNA ribosyltransferase-isomerase"/>
    <property type="match status" value="1"/>
</dbReference>
<keyword evidence="1" id="KW-0963">Cytoplasm</keyword>
<evidence type="ECO:0000313" key="6">
    <source>
        <dbReference type="Proteomes" id="UP000245870"/>
    </source>
</evidence>
<sequence length="396" mass="45053">MKLSQFKFKLPQELVALYPHSFEREYTNDDGTKGSFRVTRRDESRLMVLHRSTGEIEMYRKDAKGKPIEGDYLDFRNILDYFDEHDTFILNDTKVFPARLYGTKEKTDAKIEVFVLRELNEETHLWDVLVEPARKIRIGNKLFFDEVGTMVAEVYDNTTSRGRSLRFLYDCSHEQFKKDLFALGEPPLPAYILNGRPADPAMKDMHVRSHALPEDAENFQCVFAKNVGAVTAPATGLHFSRELMKRMEIKGINAAYITLHCGLGNFTPIEVEDLTKHKMDSEQMIIDKKACDIVNKTKMAGHRVCAVGTSVVKATETAVGTDGLLKEYDGWTSKFIFPSYDFGLADSMVANFYHPESILLMSTAAFGGYEQVMECYRLAVEHGYKFGCFGDSLLIV</sequence>
<evidence type="ECO:0000256" key="4">
    <source>
        <dbReference type="ARBA" id="ARBA00022785"/>
    </source>
</evidence>
<name>A0A2U0U4R2_9BACT</name>
<reference evidence="5 6" key="1">
    <citation type="submission" date="2018-05" db="EMBL/GenBank/DDBJ databases">
        <title>Genomic Encyclopedia of Type Strains, Phase IV (KMG-IV): sequencing the most valuable type-strain genomes for metagenomic binning, comparative biology and taxonomic classification.</title>
        <authorList>
            <person name="Goeker M."/>
        </authorList>
    </citation>
    <scope>NUCLEOTIDE SEQUENCE [LARGE SCALE GENOMIC DNA]</scope>
    <source>
        <strain evidence="5 6">DSM 100333</strain>
    </source>
</reference>
<keyword evidence="5" id="KW-0413">Isomerase</keyword>
<dbReference type="GO" id="GO:0008616">
    <property type="term" value="P:tRNA queuosine(34) biosynthetic process"/>
    <property type="evidence" value="ECO:0007669"/>
    <property type="project" value="UniProtKB-KW"/>
</dbReference>
<evidence type="ECO:0000256" key="3">
    <source>
        <dbReference type="ARBA" id="ARBA00022691"/>
    </source>
</evidence>
<dbReference type="InterPro" id="IPR042118">
    <property type="entry name" value="QueA_dom1"/>
</dbReference>